<dbReference type="EMBL" id="KK207727">
    <property type="protein sequence ID" value="EZF56141.1"/>
    <property type="molecule type" value="Genomic_DNA"/>
</dbReference>
<evidence type="ECO:0000313" key="2">
    <source>
        <dbReference type="EMBL" id="EZF56141.1"/>
    </source>
</evidence>
<protein>
    <submittedName>
        <fullName evidence="2">Uncharacterized protein</fullName>
    </submittedName>
</protein>
<reference evidence="2" key="1">
    <citation type="submission" date="2014-02" db="EMBL/GenBank/DDBJ databases">
        <title>The Genome Sequence of Trichophyton rubrum (morphotype fischeri) CBS 288.86.</title>
        <authorList>
            <consortium name="The Broad Institute Genomics Platform"/>
            <person name="Cuomo C.A."/>
            <person name="White T.C."/>
            <person name="Graser Y."/>
            <person name="Martinez-Rossi N."/>
            <person name="Heitman J."/>
            <person name="Young S.K."/>
            <person name="Zeng Q."/>
            <person name="Gargeya S."/>
            <person name="Abouelleil A."/>
            <person name="Alvarado L."/>
            <person name="Chapman S.B."/>
            <person name="Gainer-Dewar J."/>
            <person name="Goldberg J."/>
            <person name="Griggs A."/>
            <person name="Gujja S."/>
            <person name="Hansen M."/>
            <person name="Howarth C."/>
            <person name="Imamovic A."/>
            <person name="Larimer J."/>
            <person name="Martinez D."/>
            <person name="Murphy C."/>
            <person name="Pearson M.D."/>
            <person name="Persinoti G."/>
            <person name="Poon T."/>
            <person name="Priest M."/>
            <person name="Roberts A.D."/>
            <person name="Saif S."/>
            <person name="Shea T.D."/>
            <person name="Sykes S.N."/>
            <person name="Wortman J."/>
            <person name="Nusbaum C."/>
            <person name="Birren B."/>
        </authorList>
    </citation>
    <scope>NUCLEOTIDE SEQUENCE [LARGE SCALE GENOMIC DNA]</scope>
    <source>
        <strain evidence="2">CBS 288.86</strain>
    </source>
</reference>
<dbReference type="OrthoDB" id="4869816at2759"/>
<dbReference type="HOGENOM" id="CLU_073108_0_0_1"/>
<accession>A0A022WDF0</accession>
<dbReference type="Proteomes" id="UP000023758">
    <property type="component" value="Unassembled WGS sequence"/>
</dbReference>
<feature type="region of interest" description="Disordered" evidence="1">
    <location>
        <begin position="1"/>
        <end position="35"/>
    </location>
</feature>
<dbReference type="AlphaFoldDB" id="A0A022WDF0"/>
<feature type="region of interest" description="Disordered" evidence="1">
    <location>
        <begin position="90"/>
        <end position="111"/>
    </location>
</feature>
<name>A0A022WDF0_TRIRU</name>
<evidence type="ECO:0000256" key="1">
    <source>
        <dbReference type="SAM" id="MobiDB-lite"/>
    </source>
</evidence>
<sequence>MFRDEEVHINMATDTPQRLDSKICPADDNDEPFSDASSTYWPEGWNWARLSDPEANLAALPEDEKIKMFDGLKEVLGEEGVGRLSVYRRRKYQRRQDQQPRDAGVPPPEYKAPEYLKLSRQRYSNGHPWGFVAFRTVLYDNEEMWMEFKDRTQKILNIAFDHVVEDHRGHEYEEVALARKNFTLHWVEDKELDGANEDTLREWYRKVKEAVPAGMGYNLFLSTCSESVDLVLSGRLPNLDSFHWRDDAPFLLVVMESTEENPHGDDEEEPYDPYDPHHEKNWYQSVFKVPIEIIPDTLWPEIEMAITPPTRLTRKVKGFNHLLGGQKPREIPLIGDLNELWWGMMPSPRRLRERAKLRGFPEPIYFF</sequence>
<proteinExistence type="predicted"/>
<organism evidence="2">
    <name type="scientific">Trichophyton rubrum CBS 288.86</name>
    <dbReference type="NCBI Taxonomy" id="1215330"/>
    <lineage>
        <taxon>Eukaryota</taxon>
        <taxon>Fungi</taxon>
        <taxon>Dikarya</taxon>
        <taxon>Ascomycota</taxon>
        <taxon>Pezizomycotina</taxon>
        <taxon>Eurotiomycetes</taxon>
        <taxon>Eurotiomycetidae</taxon>
        <taxon>Onygenales</taxon>
        <taxon>Arthrodermataceae</taxon>
        <taxon>Trichophyton</taxon>
    </lineage>
</organism>
<gene>
    <name evidence="2" type="ORF">H103_01387</name>
</gene>